<dbReference type="InterPro" id="IPR002347">
    <property type="entry name" value="SDR_fam"/>
</dbReference>
<dbReference type="EMBL" id="AZHD01000010">
    <property type="protein sequence ID" value="OAA59640.1"/>
    <property type="molecule type" value="Genomic_DNA"/>
</dbReference>
<dbReference type="Proteomes" id="UP000076874">
    <property type="component" value="Unassembled WGS sequence"/>
</dbReference>
<dbReference type="PANTHER" id="PTHR24320">
    <property type="entry name" value="RETINOL DEHYDROGENASE"/>
    <property type="match status" value="1"/>
</dbReference>
<keyword evidence="2" id="KW-0560">Oxidoreductase</keyword>
<accession>A0A167SHW3</accession>
<keyword evidence="4" id="KW-1185">Reference proteome</keyword>
<comment type="similarity">
    <text evidence="1">Belongs to the short-chain dehydrogenases/reductases (SDR) family.</text>
</comment>
<dbReference type="GO" id="GO:0016491">
    <property type="term" value="F:oxidoreductase activity"/>
    <property type="evidence" value="ECO:0007669"/>
    <property type="project" value="UniProtKB-KW"/>
</dbReference>
<dbReference type="AlphaFoldDB" id="A0A167SHW3"/>
<protein>
    <submittedName>
        <fullName evidence="3">NAD(P)-binding domain protein</fullName>
    </submittedName>
</protein>
<dbReference type="Gene3D" id="3.40.50.720">
    <property type="entry name" value="NAD(P)-binding Rossmann-like Domain"/>
    <property type="match status" value="1"/>
</dbReference>
<dbReference type="PANTHER" id="PTHR24320:SF283">
    <property type="entry name" value="RETINOL DEHYDROGENASE 11"/>
    <property type="match status" value="1"/>
</dbReference>
<evidence type="ECO:0000313" key="4">
    <source>
        <dbReference type="Proteomes" id="UP000076874"/>
    </source>
</evidence>
<gene>
    <name evidence="3" type="ORF">SPI_05838</name>
</gene>
<proteinExistence type="inferred from homology"/>
<dbReference type="InterPro" id="IPR036291">
    <property type="entry name" value="NAD(P)-bd_dom_sf"/>
</dbReference>
<comment type="caution">
    <text evidence="3">The sequence shown here is derived from an EMBL/GenBank/DDBJ whole genome shotgun (WGS) entry which is preliminary data.</text>
</comment>
<evidence type="ECO:0000313" key="3">
    <source>
        <dbReference type="EMBL" id="OAA59640.1"/>
    </source>
</evidence>
<reference evidence="3 4" key="1">
    <citation type="journal article" date="2016" name="Genome Biol. Evol.">
        <title>Divergent and convergent evolution of fungal pathogenicity.</title>
        <authorList>
            <person name="Shang Y."/>
            <person name="Xiao G."/>
            <person name="Zheng P."/>
            <person name="Cen K."/>
            <person name="Zhan S."/>
            <person name="Wang C."/>
        </authorList>
    </citation>
    <scope>NUCLEOTIDE SEQUENCE [LARGE SCALE GENOMIC DNA]</scope>
    <source>
        <strain evidence="3 4">RCEF 264</strain>
    </source>
</reference>
<name>A0A167SHW3_9HYPO</name>
<organism evidence="3 4">
    <name type="scientific">Niveomyces insectorum RCEF 264</name>
    <dbReference type="NCBI Taxonomy" id="1081102"/>
    <lineage>
        <taxon>Eukaryota</taxon>
        <taxon>Fungi</taxon>
        <taxon>Dikarya</taxon>
        <taxon>Ascomycota</taxon>
        <taxon>Pezizomycotina</taxon>
        <taxon>Sordariomycetes</taxon>
        <taxon>Hypocreomycetidae</taxon>
        <taxon>Hypocreales</taxon>
        <taxon>Cordycipitaceae</taxon>
        <taxon>Niveomyces</taxon>
    </lineage>
</organism>
<evidence type="ECO:0000256" key="1">
    <source>
        <dbReference type="ARBA" id="ARBA00006484"/>
    </source>
</evidence>
<dbReference type="OrthoDB" id="191139at2759"/>
<dbReference type="SUPFAM" id="SSF51735">
    <property type="entry name" value="NAD(P)-binding Rossmann-fold domains"/>
    <property type="match status" value="1"/>
</dbReference>
<dbReference type="Pfam" id="PF00106">
    <property type="entry name" value="adh_short"/>
    <property type="match status" value="1"/>
</dbReference>
<sequence>MATTTHPEFGASTEALDVAKAFADQLRGKTVLITGVNRDGIGFTTAQAFASQRPAHLIFAGRNPAKLQACIDALREAFPDVDYRALPVDLGSQASVRAAAAVVLAWDDVPVLDLLVNNAAVMLLPERTLSVDGIELHFATNHLGHFLLTNLLMPKLLAAAARPGVPVGAVRVVNVSARIGGAAGLRWSDTNFETPNKDLPAAEQPRYDTHKMWGYGDTRDAAYVPIEGYFQSKVANVLFGVGLTDRLYATHGVRGIALHPGVILTELGRNQTDATKAALQDLLQSGAYTLRTQGAGAATTLVAALDPKLGEAGGTPPHKAENYGAYLMDCQINDGGNPSALSSSEATKLWAMSEKMVGETFSW</sequence>
<dbReference type="STRING" id="1081102.A0A167SHW3"/>
<evidence type="ECO:0000256" key="2">
    <source>
        <dbReference type="ARBA" id="ARBA00023002"/>
    </source>
</evidence>